<dbReference type="GO" id="GO:0008168">
    <property type="term" value="F:methyltransferase activity"/>
    <property type="evidence" value="ECO:0007669"/>
    <property type="project" value="UniProtKB-KW"/>
</dbReference>
<dbReference type="AlphaFoldDB" id="A0A8T0EVE7"/>
<dbReference type="Gene3D" id="3.40.50.150">
    <property type="entry name" value="Vaccinia Virus protein VP39"/>
    <property type="match status" value="1"/>
</dbReference>
<reference evidence="4" key="2">
    <citation type="submission" date="2020-06" db="EMBL/GenBank/DDBJ databases">
        <authorList>
            <person name="Sheffer M."/>
        </authorList>
    </citation>
    <scope>NUCLEOTIDE SEQUENCE</scope>
</reference>
<keyword evidence="1" id="KW-0489">Methyltransferase</keyword>
<dbReference type="InterPro" id="IPR029063">
    <property type="entry name" value="SAM-dependent_MTases_sf"/>
</dbReference>
<dbReference type="Proteomes" id="UP000807504">
    <property type="component" value="Unassembled WGS sequence"/>
</dbReference>
<evidence type="ECO:0000313" key="5">
    <source>
        <dbReference type="Proteomes" id="UP000807504"/>
    </source>
</evidence>
<keyword evidence="2" id="KW-0808">Transferase</keyword>
<dbReference type="EMBL" id="JABXBU010002072">
    <property type="protein sequence ID" value="KAF8778356.1"/>
    <property type="molecule type" value="Genomic_DNA"/>
</dbReference>
<evidence type="ECO:0000259" key="3">
    <source>
        <dbReference type="Pfam" id="PF13649"/>
    </source>
</evidence>
<gene>
    <name evidence="4" type="ORF">HNY73_015087</name>
</gene>
<reference evidence="4" key="1">
    <citation type="journal article" date="2020" name="bioRxiv">
        <title>Chromosome-level reference genome of the European wasp spider Argiope bruennichi: a resource for studies on range expansion and evolutionary adaptation.</title>
        <authorList>
            <person name="Sheffer M.M."/>
            <person name="Hoppe A."/>
            <person name="Krehenwinkel H."/>
            <person name="Uhl G."/>
            <person name="Kuss A.W."/>
            <person name="Jensen L."/>
            <person name="Jensen C."/>
            <person name="Gillespie R.G."/>
            <person name="Hoff K.J."/>
            <person name="Prost S."/>
        </authorList>
    </citation>
    <scope>NUCLEOTIDE SEQUENCE</scope>
</reference>
<name>A0A8T0EVE7_ARGBR</name>
<evidence type="ECO:0000256" key="1">
    <source>
        <dbReference type="ARBA" id="ARBA00022603"/>
    </source>
</evidence>
<evidence type="ECO:0000313" key="4">
    <source>
        <dbReference type="EMBL" id="KAF8778356.1"/>
    </source>
</evidence>
<dbReference type="PANTHER" id="PTHR43861:SF1">
    <property type="entry name" value="TRANS-ACONITATE 2-METHYLTRANSFERASE"/>
    <property type="match status" value="1"/>
</dbReference>
<accession>A0A8T0EVE7</accession>
<organism evidence="4 5">
    <name type="scientific">Argiope bruennichi</name>
    <name type="common">Wasp spider</name>
    <name type="synonym">Aranea bruennichi</name>
    <dbReference type="NCBI Taxonomy" id="94029"/>
    <lineage>
        <taxon>Eukaryota</taxon>
        <taxon>Metazoa</taxon>
        <taxon>Ecdysozoa</taxon>
        <taxon>Arthropoda</taxon>
        <taxon>Chelicerata</taxon>
        <taxon>Arachnida</taxon>
        <taxon>Araneae</taxon>
        <taxon>Araneomorphae</taxon>
        <taxon>Entelegynae</taxon>
        <taxon>Araneoidea</taxon>
        <taxon>Araneidae</taxon>
        <taxon>Argiope</taxon>
    </lineage>
</organism>
<proteinExistence type="predicted"/>
<evidence type="ECO:0000256" key="2">
    <source>
        <dbReference type="ARBA" id="ARBA00022679"/>
    </source>
</evidence>
<feature type="domain" description="Methyltransferase" evidence="3">
    <location>
        <begin position="224"/>
        <end position="321"/>
    </location>
</feature>
<comment type="caution">
    <text evidence="4">The sequence shown here is derived from an EMBL/GenBank/DDBJ whole genome shotgun (WGS) entry which is preliminary data.</text>
</comment>
<dbReference type="GO" id="GO:0032259">
    <property type="term" value="P:methylation"/>
    <property type="evidence" value="ECO:0007669"/>
    <property type="project" value="UniProtKB-KW"/>
</dbReference>
<dbReference type="InterPro" id="IPR041698">
    <property type="entry name" value="Methyltransf_25"/>
</dbReference>
<dbReference type="CDD" id="cd02440">
    <property type="entry name" value="AdoMet_MTases"/>
    <property type="match status" value="1"/>
</dbReference>
<protein>
    <submittedName>
        <fullName evidence="4">Juvenile hormone acid O-methyltransferase like protein</fullName>
    </submittedName>
</protein>
<dbReference type="PANTHER" id="PTHR43861">
    <property type="entry name" value="TRANS-ACONITATE 2-METHYLTRANSFERASE-RELATED"/>
    <property type="match status" value="1"/>
</dbReference>
<sequence>MYEKEDVVDIDKFEQQIKVIYKSKNVDGFCLALNRKIADAVGESKINFEYDSPAATFTAHIPEGVELQILKESKLLYMLHMPNEDTILSSSANYRFRLSQQSSVDIELKIIDSTPRSILEVDTEMSAMFGKMTINKPRVLFEILKRHQAARNMDELIKFEYDSHTFEVSIILSKYVEVHIEKSTGSSLLQIYKKIDRPWDSVVRFVNVTLPEMGWGDGESQEVVMDVGCGPGRLTSKFILPRFPNLKELIALDIIPEMIEAAKSLYPHPKVEYVVADFDDRSSIEKWKGQLTKFVSIHCFNRLKHQKQAFETVYQLLKPKGEAAVLFLLRNGYYDAIMKLSKDPKWSEYLNFDVTECIPQSQQQNLNSFHFKKIVEDIGFTVLHCQETQNVTTFQSDEEYKYALWDHIDLFNKSGWSIQHWWNSVFFLPHLGQLNCQATSFFERLDHWPQTLDPYKKRALAASSPFRFKCFGIKARSSNERIFVTV</sequence>
<dbReference type="SUPFAM" id="SSF53335">
    <property type="entry name" value="S-adenosyl-L-methionine-dependent methyltransferases"/>
    <property type="match status" value="1"/>
</dbReference>
<dbReference type="Pfam" id="PF13649">
    <property type="entry name" value="Methyltransf_25"/>
    <property type="match status" value="1"/>
</dbReference>
<keyword evidence="5" id="KW-1185">Reference proteome</keyword>